<evidence type="ECO:0000256" key="5">
    <source>
        <dbReference type="PIRSR" id="PIRSR036492-1"/>
    </source>
</evidence>
<keyword evidence="10" id="KW-1185">Reference proteome</keyword>
<evidence type="ECO:0000256" key="2">
    <source>
        <dbReference type="ARBA" id="ARBA00023002"/>
    </source>
</evidence>
<evidence type="ECO:0000313" key="9">
    <source>
        <dbReference type="EMBL" id="AXI03115.1"/>
    </source>
</evidence>
<feature type="active site" evidence="5">
    <location>
        <position position="257"/>
    </location>
</feature>
<dbReference type="FunFam" id="3.40.309.10:FF:000003">
    <property type="entry name" value="Aldehyde dehydrogenase"/>
    <property type="match status" value="1"/>
</dbReference>
<name>A0A345P756_9GAMM</name>
<dbReference type="GO" id="GO:0004029">
    <property type="term" value="F:aldehyde dehydrogenase (NAD+) activity"/>
    <property type="evidence" value="ECO:0007669"/>
    <property type="project" value="TreeGrafter"/>
</dbReference>
<evidence type="ECO:0000313" key="10">
    <source>
        <dbReference type="Proteomes" id="UP000253940"/>
    </source>
</evidence>
<dbReference type="OrthoDB" id="9812625at2"/>
<dbReference type="PIRSF" id="PIRSF036492">
    <property type="entry name" value="ALDH"/>
    <property type="match status" value="1"/>
</dbReference>
<dbReference type="InterPro" id="IPR016161">
    <property type="entry name" value="Ald_DH/histidinol_DH"/>
</dbReference>
<dbReference type="PANTHER" id="PTHR43570">
    <property type="entry name" value="ALDEHYDE DEHYDROGENASE"/>
    <property type="match status" value="1"/>
</dbReference>
<dbReference type="PANTHER" id="PTHR43570:SF20">
    <property type="entry name" value="ALDEHYDE DEHYDROGENASE ALDX-RELATED"/>
    <property type="match status" value="1"/>
</dbReference>
<comment type="similarity">
    <text evidence="1 4 7">Belongs to the aldehyde dehydrogenase family.</text>
</comment>
<keyword evidence="3" id="KW-0520">NAD</keyword>
<dbReference type="SUPFAM" id="SSF53720">
    <property type="entry name" value="ALDH-like"/>
    <property type="match status" value="1"/>
</dbReference>
<evidence type="ECO:0000256" key="3">
    <source>
        <dbReference type="ARBA" id="ARBA00023027"/>
    </source>
</evidence>
<organism evidence="9 10">
    <name type="scientific">Aquirhabdus parva</name>
    <dbReference type="NCBI Taxonomy" id="2283318"/>
    <lineage>
        <taxon>Bacteria</taxon>
        <taxon>Pseudomonadati</taxon>
        <taxon>Pseudomonadota</taxon>
        <taxon>Gammaproteobacteria</taxon>
        <taxon>Moraxellales</taxon>
        <taxon>Moraxellaceae</taxon>
        <taxon>Aquirhabdus</taxon>
    </lineage>
</organism>
<evidence type="ECO:0000259" key="8">
    <source>
        <dbReference type="Pfam" id="PF00171"/>
    </source>
</evidence>
<feature type="domain" description="Aldehyde dehydrogenase" evidence="8">
    <location>
        <begin position="11"/>
        <end position="446"/>
    </location>
</feature>
<dbReference type="AlphaFoldDB" id="A0A345P756"/>
<dbReference type="InterPro" id="IPR029510">
    <property type="entry name" value="Ald_DH_CS_GLU"/>
</dbReference>
<gene>
    <name evidence="9" type="ORF">HYN46_09855</name>
</gene>
<evidence type="ECO:0000256" key="1">
    <source>
        <dbReference type="ARBA" id="ARBA00009986"/>
    </source>
</evidence>
<accession>A0A345P756</accession>
<dbReference type="PROSITE" id="PS00687">
    <property type="entry name" value="ALDEHYDE_DEHYDR_GLU"/>
    <property type="match status" value="1"/>
</dbReference>
<dbReference type="InterPro" id="IPR016160">
    <property type="entry name" value="Ald_DH_CS_CYS"/>
</dbReference>
<dbReference type="Gene3D" id="3.40.605.10">
    <property type="entry name" value="Aldehyde Dehydrogenase, Chain A, domain 1"/>
    <property type="match status" value="1"/>
</dbReference>
<dbReference type="InterPro" id="IPR016163">
    <property type="entry name" value="Ald_DH_C"/>
</dbReference>
<reference evidence="9 10" key="1">
    <citation type="submission" date="2018-07" db="EMBL/GenBank/DDBJ databases">
        <title>Genome sequencing of Moraxellaceae gen. HYN0046.</title>
        <authorList>
            <person name="Kim M."/>
            <person name="Yi H."/>
        </authorList>
    </citation>
    <scope>NUCLEOTIDE SEQUENCE [LARGE SCALE GENOMIC DNA]</scope>
    <source>
        <strain evidence="9 10">HYN0046</strain>
    </source>
</reference>
<feature type="active site" evidence="5 6">
    <location>
        <position position="223"/>
    </location>
</feature>
<dbReference type="KEGG" id="mbah:HYN46_09855"/>
<dbReference type="Pfam" id="PF00171">
    <property type="entry name" value="Aldedh"/>
    <property type="match status" value="1"/>
</dbReference>
<dbReference type="InterPro" id="IPR015590">
    <property type="entry name" value="Aldehyde_DH_dom"/>
</dbReference>
<evidence type="ECO:0000256" key="4">
    <source>
        <dbReference type="PIRNR" id="PIRNR036492"/>
    </source>
</evidence>
<dbReference type="GO" id="GO:0005737">
    <property type="term" value="C:cytoplasm"/>
    <property type="evidence" value="ECO:0007669"/>
    <property type="project" value="TreeGrafter"/>
</dbReference>
<dbReference type="Gene3D" id="3.40.309.10">
    <property type="entry name" value="Aldehyde Dehydrogenase, Chain A, domain 2"/>
    <property type="match status" value="1"/>
</dbReference>
<dbReference type="RefSeq" id="WP_114899225.1">
    <property type="nucleotide sequence ID" value="NZ_CP031222.1"/>
</dbReference>
<dbReference type="EMBL" id="CP031222">
    <property type="protein sequence ID" value="AXI03115.1"/>
    <property type="molecule type" value="Genomic_DNA"/>
</dbReference>
<evidence type="ECO:0000256" key="7">
    <source>
        <dbReference type="RuleBase" id="RU003345"/>
    </source>
</evidence>
<dbReference type="InterPro" id="IPR012394">
    <property type="entry name" value="Aldehyde_DH_NAD(P)"/>
</dbReference>
<dbReference type="GO" id="GO:0006081">
    <property type="term" value="P:aldehyde metabolic process"/>
    <property type="evidence" value="ECO:0007669"/>
    <property type="project" value="InterPro"/>
</dbReference>
<dbReference type="CDD" id="cd07134">
    <property type="entry name" value="ALDH_AlkH-like"/>
    <property type="match status" value="1"/>
</dbReference>
<keyword evidence="2 4" id="KW-0560">Oxidoreductase</keyword>
<proteinExistence type="inferred from homology"/>
<dbReference type="Proteomes" id="UP000253940">
    <property type="component" value="Chromosome"/>
</dbReference>
<sequence length="478" mass="52330">MNSPFSQEPLQADTTTIQHAFAAQAATAIRLRQSTKAERIEKIKALKAALLTHQQEIIAAGFADFGKPATEVELTEILPVVAEANDAIRKLGGWMKPKKVWPSRMMVGTTGYTQYEPKGRVLIISPWNYPVNLTLGPLVSAIAAGNTAIIKTSEMTPHLSSVITQIIKQTFDPSEIVVFEGDASVAQALLELPFDHIFFTGSPNVGKIVMAAAAKNLTSVTLELGGKSPTIIDESADLAVAAQNTLWAKYTNNGQTCIAPDHIYVHNKVKDKFLEHCVATLEKTYGKNTLQIQSPDLARIVNDRHVRRVKHLLDDAVTRGAKVVTGGQIDETQRYISPTILDGIPQDADIMREEIFGPLLPIIGFDQLDTVIAKINAEPKPLALYVWSKNNDNIRKVLQQTSSGGACVNHSVVQFLHGNLPFGGVNNSGIGSAHGYHGFLAFSHERAIVRNWLMLAKMFFPPYTNLTRKLIALFIKTV</sequence>
<protein>
    <recommendedName>
        <fullName evidence="4">Aldehyde dehydrogenase</fullName>
    </recommendedName>
</protein>
<dbReference type="FunFam" id="3.40.605.10:FF:000004">
    <property type="entry name" value="Aldehyde dehydrogenase"/>
    <property type="match status" value="1"/>
</dbReference>
<evidence type="ECO:0000256" key="6">
    <source>
        <dbReference type="PROSITE-ProRule" id="PRU10007"/>
    </source>
</evidence>
<dbReference type="PROSITE" id="PS00070">
    <property type="entry name" value="ALDEHYDE_DEHYDR_CYS"/>
    <property type="match status" value="1"/>
</dbReference>
<dbReference type="InterPro" id="IPR016162">
    <property type="entry name" value="Ald_DH_N"/>
</dbReference>